<dbReference type="CDD" id="cd19756">
    <property type="entry name" value="Bbox2"/>
    <property type="match status" value="1"/>
</dbReference>
<evidence type="ECO:0000313" key="2">
    <source>
        <dbReference type="Proteomes" id="UP000683925"/>
    </source>
</evidence>
<dbReference type="EMBL" id="CAJJDP010000155">
    <property type="protein sequence ID" value="CAD8211281.1"/>
    <property type="molecule type" value="Genomic_DNA"/>
</dbReference>
<proteinExistence type="predicted"/>
<name>A0A8S1YCE6_PAROT</name>
<dbReference type="Proteomes" id="UP000683925">
    <property type="component" value="Unassembled WGS sequence"/>
</dbReference>
<organism evidence="1 2">
    <name type="scientific">Paramecium octaurelia</name>
    <dbReference type="NCBI Taxonomy" id="43137"/>
    <lineage>
        <taxon>Eukaryota</taxon>
        <taxon>Sar</taxon>
        <taxon>Alveolata</taxon>
        <taxon>Ciliophora</taxon>
        <taxon>Intramacronucleata</taxon>
        <taxon>Oligohymenophorea</taxon>
        <taxon>Peniculida</taxon>
        <taxon>Parameciidae</taxon>
        <taxon>Paramecium</taxon>
    </lineage>
</organism>
<dbReference type="OrthoDB" id="298777at2759"/>
<comment type="caution">
    <text evidence="1">The sequence shown here is derived from an EMBL/GenBank/DDBJ whole genome shotgun (WGS) entry which is preliminary data.</text>
</comment>
<sequence>MNCTYHIERPITLICVGPHLCQRKLCIECLHEREHDAHNTILIDKFREEVLVKLKEYELDQQSEFFKYEMNLKSMFSQTLTKTKKVWEELSVFIFSILDMIEMENKSYTKLINENNLAEYSYSDLEKLVQMVKGKVLDDWDVQKSFFLVKLQKAQSQFEEELQTFIYKIQENVKGILSSIKIKRIEPFVWKETTQELTGIDWDYRYKPPLQTKINLQITFTNNKEIQYLMNGQIIRRDLIKDTSQNPEIMTNLEQIKFLTWTEEYNNCNQKIGKSMAFWDCQTNSIAGGQYSNEGQKVGLWKEIRKNFSNEAKVFEVGEYVKGLRQSSWNYIYEDKEIIGGEYCKKGRKNGMWLELSDSFGKYFQGYFEGEYKNGKKVGGWNILCQKENPDHREKIQINKQFMLSGGGYYDDLGDEIKIGQWIEFDDMLYHSKKVIYRGEYKNGKKVGKWCIEYKHDSSDSFTQMQNILQSCTIFKYGYLVVEDHMIKKGMKLKLTNGQNQMINLEILNRQRIKVNIKMVKKLVDGLSSILLIAVIHFLNCRIFYIKYQLKNCELSGGGSYDQEGKEIKISEWLELDDQFSDIKQVTYNGKYQNGQKVGLWKIFDQQNLKGVTYYDINGIEIYQSREEIIYFGEFQNQQKIGGWDIYYLHQKMQQIYKVLLVVEDHMMMELKTLRLVIGLSWIKDLMMKNKQLIEAISTMVEKLVYGIFVTKINLCNTILQRAQLIKYAISGGGSYNEEGENIKIGKWLELDLGFNERNQLTFGGHYNNGRKVGQWKILYKNKYVQYYYVKCLKIMMRNKWWGIL</sequence>
<evidence type="ECO:0008006" key="3">
    <source>
        <dbReference type="Google" id="ProtNLM"/>
    </source>
</evidence>
<dbReference type="AlphaFoldDB" id="A0A8S1YCE6"/>
<reference evidence="1" key="1">
    <citation type="submission" date="2021-01" db="EMBL/GenBank/DDBJ databases">
        <authorList>
            <consortium name="Genoscope - CEA"/>
            <person name="William W."/>
        </authorList>
    </citation>
    <scope>NUCLEOTIDE SEQUENCE</scope>
</reference>
<keyword evidence="2" id="KW-1185">Reference proteome</keyword>
<dbReference type="PANTHER" id="PTHR33706:SF1">
    <property type="entry name" value="TPR REPEAT PROTEIN"/>
    <property type="match status" value="1"/>
</dbReference>
<evidence type="ECO:0000313" key="1">
    <source>
        <dbReference type="EMBL" id="CAD8211281.1"/>
    </source>
</evidence>
<protein>
    <recommendedName>
        <fullName evidence="3">MORN repeat protein</fullName>
    </recommendedName>
</protein>
<accession>A0A8S1YCE6</accession>
<dbReference type="PANTHER" id="PTHR33706">
    <property type="entry name" value="MORN VARIANT REPEAT PROTEIN"/>
    <property type="match status" value="1"/>
</dbReference>
<gene>
    <name evidence="1" type="ORF">POCTA_138.1.T1530137</name>
</gene>